<proteinExistence type="predicted"/>
<dbReference type="RefSeq" id="WP_046996568.1">
    <property type="nucleotide sequence ID" value="NZ_JAIQ01000081.1"/>
</dbReference>
<dbReference type="EMBL" id="JAIQ01000081">
    <property type="protein sequence ID" value="KLE00778.1"/>
    <property type="molecule type" value="Genomic_DNA"/>
</dbReference>
<gene>
    <name evidence="2" type="ORF">AA20_05145</name>
</gene>
<evidence type="ECO:0000256" key="1">
    <source>
        <dbReference type="SAM" id="MobiDB-lite"/>
    </source>
</evidence>
<feature type="region of interest" description="Disordered" evidence="1">
    <location>
        <begin position="1"/>
        <end position="21"/>
    </location>
</feature>
<reference evidence="2 3" key="1">
    <citation type="submission" date="2014-01" db="EMBL/GenBank/DDBJ databases">
        <title>Development of a Comparative Genomic Fingerprinting Assay for High Resolution Genotyping of Arcobacter butzleri.</title>
        <authorList>
            <person name="Webb A.L."/>
            <person name="Inglis G.D."/>
            <person name="Kruczkiewicz P."/>
            <person name="Selinger L.B."/>
            <person name="Taboada E.N."/>
        </authorList>
    </citation>
    <scope>NUCLEOTIDE SEQUENCE [LARGE SCALE GENOMIC DNA]</scope>
    <source>
        <strain evidence="2 3">L348</strain>
    </source>
</reference>
<organism evidence="2 3">
    <name type="scientific">Aliarcobacter butzleri L348</name>
    <dbReference type="NCBI Taxonomy" id="1447256"/>
    <lineage>
        <taxon>Bacteria</taxon>
        <taxon>Pseudomonadati</taxon>
        <taxon>Campylobacterota</taxon>
        <taxon>Epsilonproteobacteria</taxon>
        <taxon>Campylobacterales</taxon>
        <taxon>Arcobacteraceae</taxon>
        <taxon>Aliarcobacter</taxon>
    </lineage>
</organism>
<name>A0A0G9K996_9BACT</name>
<sequence>MTGKKSKIISSLSEQLTKQEKRNKKVLISLTENEHNTVSKIADDLNTTVPKVIQETLILSGIFNEKK</sequence>
<protein>
    <submittedName>
        <fullName evidence="2">Uncharacterized protein</fullName>
    </submittedName>
</protein>
<dbReference type="PATRIC" id="fig|1447256.3.peg.1000"/>
<comment type="caution">
    <text evidence="2">The sequence shown here is derived from an EMBL/GenBank/DDBJ whole genome shotgun (WGS) entry which is preliminary data.</text>
</comment>
<dbReference type="AlphaFoldDB" id="A0A0G9K996"/>
<dbReference type="Proteomes" id="UP000035514">
    <property type="component" value="Unassembled WGS sequence"/>
</dbReference>
<evidence type="ECO:0000313" key="3">
    <source>
        <dbReference type="Proteomes" id="UP000035514"/>
    </source>
</evidence>
<evidence type="ECO:0000313" key="2">
    <source>
        <dbReference type="EMBL" id="KLE00778.1"/>
    </source>
</evidence>
<accession>A0A0G9K996</accession>